<keyword evidence="4" id="KW-1185">Reference proteome</keyword>
<dbReference type="RefSeq" id="WP_377936601.1">
    <property type="nucleotide sequence ID" value="NZ_JBHUEA010000037.1"/>
</dbReference>
<organism evidence="3 4">
    <name type="scientific">Amnibacterium endophyticum</name>
    <dbReference type="NCBI Taxonomy" id="2109337"/>
    <lineage>
        <taxon>Bacteria</taxon>
        <taxon>Bacillati</taxon>
        <taxon>Actinomycetota</taxon>
        <taxon>Actinomycetes</taxon>
        <taxon>Micrococcales</taxon>
        <taxon>Microbacteriaceae</taxon>
        <taxon>Amnibacterium</taxon>
    </lineage>
</organism>
<dbReference type="PANTHER" id="PTHR43329">
    <property type="entry name" value="EPOXIDE HYDROLASE"/>
    <property type="match status" value="1"/>
</dbReference>
<sequence>MVETVHAGVLETAFERSGDPAGPPVVLLHGFPYDVRAYDRVAARLAERGAHVIVPYLRGYGPTRFLDDATMRSGQQAALAQDLLDLLAALDLAPAVLAGYDWGGRAACIAAMLEPERVAGLVTVDGYNVQDLARAAQPAEPEQERHRWYQYYLHGERGRTGLERHRREFARVLWREWSPEWAFSDEEFDATAPSFDNPDFVDVVVHSYRHRYGLVDGDPAYAQLEARIAQLPPVRVPTVVVDATRDGLGPPPDPAEHRLHFPHLVANPQLSVGHATPQEAPRLFADAVALLRF</sequence>
<dbReference type="InterPro" id="IPR000073">
    <property type="entry name" value="AB_hydrolase_1"/>
</dbReference>
<dbReference type="GO" id="GO:0016787">
    <property type="term" value="F:hydrolase activity"/>
    <property type="evidence" value="ECO:0007669"/>
    <property type="project" value="UniProtKB-KW"/>
</dbReference>
<dbReference type="Proteomes" id="UP001597347">
    <property type="component" value="Unassembled WGS sequence"/>
</dbReference>
<name>A0ABW4LI22_9MICO</name>
<dbReference type="InterPro" id="IPR000639">
    <property type="entry name" value="Epox_hydrolase-like"/>
</dbReference>
<dbReference type="SUPFAM" id="SSF53474">
    <property type="entry name" value="alpha/beta-Hydrolases"/>
    <property type="match status" value="1"/>
</dbReference>
<comment type="caution">
    <text evidence="3">The sequence shown here is derived from an EMBL/GenBank/DDBJ whole genome shotgun (WGS) entry which is preliminary data.</text>
</comment>
<dbReference type="PRINTS" id="PR00412">
    <property type="entry name" value="EPOXHYDRLASE"/>
</dbReference>
<accession>A0ABW4LI22</accession>
<keyword evidence="1 3" id="KW-0378">Hydrolase</keyword>
<proteinExistence type="predicted"/>
<reference evidence="4" key="1">
    <citation type="journal article" date="2019" name="Int. J. Syst. Evol. Microbiol.">
        <title>The Global Catalogue of Microorganisms (GCM) 10K type strain sequencing project: providing services to taxonomists for standard genome sequencing and annotation.</title>
        <authorList>
            <consortium name="The Broad Institute Genomics Platform"/>
            <consortium name="The Broad Institute Genome Sequencing Center for Infectious Disease"/>
            <person name="Wu L."/>
            <person name="Ma J."/>
        </authorList>
    </citation>
    <scope>NUCLEOTIDE SEQUENCE [LARGE SCALE GENOMIC DNA]</scope>
    <source>
        <strain evidence="4">CGMCC 1.12471</strain>
    </source>
</reference>
<protein>
    <submittedName>
        <fullName evidence="3">Alpha/beta fold hydrolase</fullName>
    </submittedName>
</protein>
<evidence type="ECO:0000259" key="2">
    <source>
        <dbReference type="Pfam" id="PF00561"/>
    </source>
</evidence>
<dbReference type="EMBL" id="JBHUEA010000037">
    <property type="protein sequence ID" value="MFD1723001.1"/>
    <property type="molecule type" value="Genomic_DNA"/>
</dbReference>
<evidence type="ECO:0000256" key="1">
    <source>
        <dbReference type="ARBA" id="ARBA00022801"/>
    </source>
</evidence>
<dbReference type="Gene3D" id="3.40.50.1820">
    <property type="entry name" value="alpha/beta hydrolase"/>
    <property type="match status" value="1"/>
</dbReference>
<dbReference type="InterPro" id="IPR029058">
    <property type="entry name" value="AB_hydrolase_fold"/>
</dbReference>
<gene>
    <name evidence="3" type="ORF">ACFSBI_15735</name>
</gene>
<evidence type="ECO:0000313" key="3">
    <source>
        <dbReference type="EMBL" id="MFD1723001.1"/>
    </source>
</evidence>
<evidence type="ECO:0000313" key="4">
    <source>
        <dbReference type="Proteomes" id="UP001597347"/>
    </source>
</evidence>
<feature type="domain" description="AB hydrolase-1" evidence="2">
    <location>
        <begin position="23"/>
        <end position="251"/>
    </location>
</feature>
<dbReference type="Pfam" id="PF00561">
    <property type="entry name" value="Abhydrolase_1"/>
    <property type="match status" value="1"/>
</dbReference>